<reference evidence="5" key="1">
    <citation type="submission" date="2021-02" db="EMBL/GenBank/DDBJ databases">
        <authorList>
            <person name="Steward A R."/>
        </authorList>
    </citation>
    <scope>NUCLEOTIDE SEQUENCE</scope>
</reference>
<gene>
    <name evidence="5" type="ORF">PMACD_LOCUS14826</name>
</gene>
<dbReference type="InterPro" id="IPR042178">
    <property type="entry name" value="Serpin_sf_1"/>
</dbReference>
<dbReference type="InterPro" id="IPR036186">
    <property type="entry name" value="Serpin_sf"/>
</dbReference>
<evidence type="ECO:0000259" key="4">
    <source>
        <dbReference type="SMART" id="SM00093"/>
    </source>
</evidence>
<evidence type="ECO:0000313" key="6">
    <source>
        <dbReference type="Proteomes" id="UP000663880"/>
    </source>
</evidence>
<sequence length="395" mass="44455">MWKIIYLVSIVVATPTNPGVNFTPINEFSLKLLNNVYAFQESFGEKNLAISPLSVWSIFSLLAEGSAGETFQELMRELRLPNDLRSTQALHAAVANLLKNSDSDVTLKGQSAMFSDNNLKIHKEFCESANYYNNKVYFVDPTNTTLLAQDINYYICVATEGKIRNAVKPKHLENLRMILVDALYFKASWTYPFDPTQTKEEAFYNWQGKTIGSVNMMYHKAPHNFGDSNQIRAQILEMTYGKKEQFSMLILLPFDGMPIKALLENLASQPLNWMTDFKSGELPELDCYIPRFKLSTQADLIPPLQYSGIQRVFDAEKAELPGVSDSPLYVSKTVQSVEIEVTEEGTVAAASTVVGLEDRILGQRFEANKEFVFVITDRTTGLILFTGVYAVPQIV</sequence>
<dbReference type="InterPro" id="IPR000215">
    <property type="entry name" value="Serpin_fam"/>
</dbReference>
<proteinExistence type="inferred from homology"/>
<dbReference type="Proteomes" id="UP000663880">
    <property type="component" value="Unassembled WGS sequence"/>
</dbReference>
<dbReference type="OrthoDB" id="9440847at2759"/>
<protein>
    <recommendedName>
        <fullName evidence="4">Serpin domain-containing protein</fullName>
    </recommendedName>
</protein>
<accession>A0A821XEH8</accession>
<name>A0A821XEH8_9NEOP</name>
<dbReference type="Gene3D" id="2.30.39.10">
    <property type="entry name" value="Alpha-1-antitrypsin, domain 1"/>
    <property type="match status" value="1"/>
</dbReference>
<comment type="caution">
    <text evidence="5">The sequence shown here is derived from an EMBL/GenBank/DDBJ whole genome shotgun (WGS) entry which is preliminary data.</text>
</comment>
<evidence type="ECO:0000256" key="1">
    <source>
        <dbReference type="ARBA" id="ARBA00022690"/>
    </source>
</evidence>
<organism evidence="5 6">
    <name type="scientific">Pieris macdunnoughi</name>
    <dbReference type="NCBI Taxonomy" id="345717"/>
    <lineage>
        <taxon>Eukaryota</taxon>
        <taxon>Metazoa</taxon>
        <taxon>Ecdysozoa</taxon>
        <taxon>Arthropoda</taxon>
        <taxon>Hexapoda</taxon>
        <taxon>Insecta</taxon>
        <taxon>Pterygota</taxon>
        <taxon>Neoptera</taxon>
        <taxon>Endopterygota</taxon>
        <taxon>Lepidoptera</taxon>
        <taxon>Glossata</taxon>
        <taxon>Ditrysia</taxon>
        <taxon>Papilionoidea</taxon>
        <taxon>Pieridae</taxon>
        <taxon>Pierinae</taxon>
        <taxon>Pieris</taxon>
    </lineage>
</organism>
<dbReference type="AlphaFoldDB" id="A0A821XEH8"/>
<dbReference type="CDD" id="cd19598">
    <property type="entry name" value="serpin77Ba-like_insects"/>
    <property type="match status" value="1"/>
</dbReference>
<evidence type="ECO:0000313" key="5">
    <source>
        <dbReference type="EMBL" id="CAF4942156.1"/>
    </source>
</evidence>
<dbReference type="GO" id="GO:0004867">
    <property type="term" value="F:serine-type endopeptidase inhibitor activity"/>
    <property type="evidence" value="ECO:0007669"/>
    <property type="project" value="UniProtKB-KW"/>
</dbReference>
<dbReference type="SUPFAM" id="SSF56574">
    <property type="entry name" value="Serpins"/>
    <property type="match status" value="1"/>
</dbReference>
<keyword evidence="1" id="KW-0646">Protease inhibitor</keyword>
<keyword evidence="6" id="KW-1185">Reference proteome</keyword>
<dbReference type="GO" id="GO:0005615">
    <property type="term" value="C:extracellular space"/>
    <property type="evidence" value="ECO:0007669"/>
    <property type="project" value="InterPro"/>
</dbReference>
<comment type="similarity">
    <text evidence="3">Belongs to the serpin family.</text>
</comment>
<dbReference type="SMART" id="SM00093">
    <property type="entry name" value="SERPIN"/>
    <property type="match status" value="1"/>
</dbReference>
<keyword evidence="2" id="KW-0722">Serine protease inhibitor</keyword>
<dbReference type="EMBL" id="CAJOBZ010000067">
    <property type="protein sequence ID" value="CAF4942156.1"/>
    <property type="molecule type" value="Genomic_DNA"/>
</dbReference>
<feature type="domain" description="Serpin" evidence="4">
    <location>
        <begin position="30"/>
        <end position="392"/>
    </location>
</feature>
<dbReference type="Pfam" id="PF00079">
    <property type="entry name" value="Serpin"/>
    <property type="match status" value="1"/>
</dbReference>
<evidence type="ECO:0000256" key="3">
    <source>
        <dbReference type="RuleBase" id="RU000411"/>
    </source>
</evidence>
<dbReference type="PANTHER" id="PTHR11461:SF367">
    <property type="entry name" value="GH21475P-RELATED"/>
    <property type="match status" value="1"/>
</dbReference>
<evidence type="ECO:0000256" key="2">
    <source>
        <dbReference type="ARBA" id="ARBA00022900"/>
    </source>
</evidence>
<dbReference type="InterPro" id="IPR023796">
    <property type="entry name" value="Serpin_dom"/>
</dbReference>
<dbReference type="Gene3D" id="3.30.497.10">
    <property type="entry name" value="Antithrombin, subunit I, domain 2"/>
    <property type="match status" value="1"/>
</dbReference>
<dbReference type="InterPro" id="IPR042185">
    <property type="entry name" value="Serpin_sf_2"/>
</dbReference>
<dbReference type="PANTHER" id="PTHR11461">
    <property type="entry name" value="SERINE PROTEASE INHIBITOR, SERPIN"/>
    <property type="match status" value="1"/>
</dbReference>